<dbReference type="Pfam" id="PF20242">
    <property type="entry name" value="Emfourin"/>
    <property type="match status" value="1"/>
</dbReference>
<dbReference type="RefSeq" id="WP_114588493.1">
    <property type="nucleotide sequence ID" value="NZ_JBHLHV010000002.1"/>
</dbReference>
<comment type="caution">
    <text evidence="1">The sequence shown here is derived from an EMBL/GenBank/DDBJ whole genome shotgun (WGS) entry which is preliminary data.</text>
</comment>
<dbReference type="EMBL" id="JBHLHV010000002">
    <property type="protein sequence ID" value="MFB8893832.1"/>
    <property type="molecule type" value="Genomic_DNA"/>
</dbReference>
<accession>A0ABV5EV29</accession>
<name>A0ABV5EV29_9MICO</name>
<evidence type="ECO:0000313" key="1">
    <source>
        <dbReference type="EMBL" id="MFB8893832.1"/>
    </source>
</evidence>
<sequence length="114" mass="12655">MPDTRDDGSAAQLRIVVERTGGFAGLTRTWRVEPAPADRDGWRELVGRCPWDRVTETAPPTGADRFRWRVEVIDSERTRRAELGDDLDAPWRSLVEAVRTGHPAEADGDADDAG</sequence>
<gene>
    <name evidence="1" type="ORF">AB7P39_13370</name>
</gene>
<organism evidence="1 2">
    <name type="scientific">Microbacterium plantarum</name>
    <dbReference type="NCBI Taxonomy" id="1816425"/>
    <lineage>
        <taxon>Bacteria</taxon>
        <taxon>Bacillati</taxon>
        <taxon>Actinomycetota</taxon>
        <taxon>Actinomycetes</taxon>
        <taxon>Micrococcales</taxon>
        <taxon>Microbacteriaceae</taxon>
        <taxon>Microbacterium</taxon>
    </lineage>
</organism>
<keyword evidence="2" id="KW-1185">Reference proteome</keyword>
<dbReference type="InterPro" id="IPR049457">
    <property type="entry name" value="Emfourin"/>
</dbReference>
<evidence type="ECO:0000313" key="2">
    <source>
        <dbReference type="Proteomes" id="UP001589643"/>
    </source>
</evidence>
<protein>
    <submittedName>
        <fullName evidence="1">Protealysin inhibitor emfourin</fullName>
    </submittedName>
</protein>
<reference evidence="1 2" key="1">
    <citation type="submission" date="2024-08" db="EMBL/GenBank/DDBJ databases">
        <title>Heavy metals resistant antinobacteria isolated from wastewater.</title>
        <authorList>
            <person name="Roman Ponce B."/>
            <person name="Blanco Mercado M.A."/>
            <person name="Avila Aldana I.N."/>
            <person name="Morales Arrieta S."/>
        </authorList>
    </citation>
    <scope>NUCLEOTIDE SEQUENCE [LARGE SCALE GENOMIC DNA]</scope>
    <source>
        <strain evidence="2">sma-1</strain>
    </source>
</reference>
<dbReference type="Proteomes" id="UP001589643">
    <property type="component" value="Unassembled WGS sequence"/>
</dbReference>
<proteinExistence type="predicted"/>